<reference evidence="2" key="2">
    <citation type="submission" date="2020-09" db="EMBL/GenBank/DDBJ databases">
        <authorList>
            <person name="Sun Q."/>
            <person name="Zhou Y."/>
        </authorList>
    </citation>
    <scope>NUCLEOTIDE SEQUENCE</scope>
    <source>
        <strain evidence="2">CGMCC 4.7403</strain>
    </source>
</reference>
<gene>
    <name evidence="2" type="ORF">GCM10017771_79990</name>
</gene>
<reference evidence="2" key="1">
    <citation type="journal article" date="2014" name="Int. J. Syst. Evol. Microbiol.">
        <title>Complete genome sequence of Corynebacterium casei LMG S-19264T (=DSM 44701T), isolated from a smear-ripened cheese.</title>
        <authorList>
            <consortium name="US DOE Joint Genome Institute (JGI-PGF)"/>
            <person name="Walter F."/>
            <person name="Albersmeier A."/>
            <person name="Kalinowski J."/>
            <person name="Ruckert C."/>
        </authorList>
    </citation>
    <scope>NUCLEOTIDE SEQUENCE</scope>
    <source>
        <strain evidence="2">CGMCC 4.7403</strain>
    </source>
</reference>
<dbReference type="EMBL" id="BNAT01000045">
    <property type="protein sequence ID" value="GHE57239.1"/>
    <property type="molecule type" value="Genomic_DNA"/>
</dbReference>
<dbReference type="SUPFAM" id="SSF50475">
    <property type="entry name" value="FMN-binding split barrel"/>
    <property type="match status" value="1"/>
</dbReference>
<name>A0A918ZK38_9ACTN</name>
<feature type="domain" description="Pyridoxamine 5'-phosphate oxidase N-terminal" evidence="1">
    <location>
        <begin position="7"/>
        <end position="148"/>
    </location>
</feature>
<comment type="caution">
    <text evidence="2">The sequence shown here is derived from an EMBL/GenBank/DDBJ whole genome shotgun (WGS) entry which is preliminary data.</text>
</comment>
<dbReference type="Pfam" id="PF01243">
    <property type="entry name" value="PNPOx_N"/>
    <property type="match status" value="1"/>
</dbReference>
<dbReference type="InterPro" id="IPR012349">
    <property type="entry name" value="Split_barrel_FMN-bd"/>
</dbReference>
<keyword evidence="3" id="KW-1185">Reference proteome</keyword>
<dbReference type="Gene3D" id="2.30.110.10">
    <property type="entry name" value="Electron Transport, Fmn-binding Protein, Chain A"/>
    <property type="match status" value="1"/>
</dbReference>
<evidence type="ECO:0000313" key="3">
    <source>
        <dbReference type="Proteomes" id="UP000603227"/>
    </source>
</evidence>
<evidence type="ECO:0000313" key="2">
    <source>
        <dbReference type="EMBL" id="GHE57239.1"/>
    </source>
</evidence>
<sequence>MAIEASLTDRTARLLNEARYLNLATTWDGTPWVATLEYVWFPGPLRLVFGSTTGSRHSRDIDREPRVSGSLFVTAGAAGVAIAPVDGAQFTGLCSEIGPDLLEEYYTPFYETVFPDAEQRAQWQLPRELLRPPAAHRLYVVTVERWWLIDTRTWADDRIDRRIELPLDATTQTRLSTRPSSNPLTR</sequence>
<dbReference type="RefSeq" id="WP_189787345.1">
    <property type="nucleotide sequence ID" value="NZ_BNAT01000045.1"/>
</dbReference>
<proteinExistence type="predicted"/>
<accession>A0A918ZK38</accession>
<organism evidence="2 3">
    <name type="scientific">Streptomyces capitiformicae</name>
    <dbReference type="NCBI Taxonomy" id="2014920"/>
    <lineage>
        <taxon>Bacteria</taxon>
        <taxon>Bacillati</taxon>
        <taxon>Actinomycetota</taxon>
        <taxon>Actinomycetes</taxon>
        <taxon>Kitasatosporales</taxon>
        <taxon>Streptomycetaceae</taxon>
        <taxon>Streptomyces</taxon>
    </lineage>
</organism>
<dbReference type="AlphaFoldDB" id="A0A918ZK38"/>
<protein>
    <recommendedName>
        <fullName evidence="1">Pyridoxamine 5'-phosphate oxidase N-terminal domain-containing protein</fullName>
    </recommendedName>
</protein>
<evidence type="ECO:0000259" key="1">
    <source>
        <dbReference type="Pfam" id="PF01243"/>
    </source>
</evidence>
<dbReference type="Proteomes" id="UP000603227">
    <property type="component" value="Unassembled WGS sequence"/>
</dbReference>
<dbReference type="InterPro" id="IPR011576">
    <property type="entry name" value="Pyridox_Oxase_N"/>
</dbReference>